<dbReference type="SUPFAM" id="SSF56399">
    <property type="entry name" value="ADP-ribosylation"/>
    <property type="match status" value="1"/>
</dbReference>
<evidence type="ECO:0000256" key="11">
    <source>
        <dbReference type="SAM" id="Phobius"/>
    </source>
</evidence>
<evidence type="ECO:0000256" key="7">
    <source>
        <dbReference type="ARBA" id="ARBA00023027"/>
    </source>
</evidence>
<keyword evidence="13" id="KW-1185">Reference proteome</keyword>
<feature type="transmembrane region" description="Helical" evidence="11">
    <location>
        <begin position="21"/>
        <end position="43"/>
    </location>
</feature>
<keyword evidence="11" id="KW-1133">Transmembrane helix</keyword>
<dbReference type="PANTHER" id="PTHR10339">
    <property type="entry name" value="ADP-RIBOSYLTRANSFERASE"/>
    <property type="match status" value="1"/>
</dbReference>
<keyword evidence="4" id="KW-0548">Nucleotidyltransferase</keyword>
<comment type="caution">
    <text evidence="12">The sequence shown here is derived from an EMBL/GenBank/DDBJ whole genome shotgun (WGS) entry which is preliminary data.</text>
</comment>
<keyword evidence="11" id="KW-0812">Transmembrane</keyword>
<evidence type="ECO:0000256" key="10">
    <source>
        <dbReference type="RuleBase" id="RU361228"/>
    </source>
</evidence>
<evidence type="ECO:0000256" key="1">
    <source>
        <dbReference type="ARBA" id="ARBA00009558"/>
    </source>
</evidence>
<name>A0A315UUH8_GAMAF</name>
<evidence type="ECO:0000256" key="3">
    <source>
        <dbReference type="ARBA" id="ARBA00022679"/>
    </source>
</evidence>
<evidence type="ECO:0000256" key="9">
    <source>
        <dbReference type="ARBA" id="ARBA00047597"/>
    </source>
</evidence>
<gene>
    <name evidence="12" type="ORF">CCH79_00014207</name>
</gene>
<dbReference type="Proteomes" id="UP000250572">
    <property type="component" value="Unassembled WGS sequence"/>
</dbReference>
<keyword evidence="11" id="KW-0472">Membrane</keyword>
<keyword evidence="3 10" id="KW-0808">Transferase</keyword>
<evidence type="ECO:0000256" key="4">
    <source>
        <dbReference type="ARBA" id="ARBA00022695"/>
    </source>
</evidence>
<evidence type="ECO:0000313" key="13">
    <source>
        <dbReference type="Proteomes" id="UP000250572"/>
    </source>
</evidence>
<dbReference type="EC" id="2.4.2.31" evidence="10"/>
<dbReference type="GO" id="GO:0106274">
    <property type="term" value="F:NAD+-protein-arginine ADP-ribosyltransferase activity"/>
    <property type="evidence" value="ECO:0007669"/>
    <property type="project" value="UniProtKB-EC"/>
</dbReference>
<dbReference type="PROSITE" id="PS51996">
    <property type="entry name" value="TR_MART"/>
    <property type="match status" value="1"/>
</dbReference>
<organism evidence="12 13">
    <name type="scientific">Gambusia affinis</name>
    <name type="common">Western mosquitofish</name>
    <name type="synonym">Heterandria affinis</name>
    <dbReference type="NCBI Taxonomy" id="33528"/>
    <lineage>
        <taxon>Eukaryota</taxon>
        <taxon>Metazoa</taxon>
        <taxon>Chordata</taxon>
        <taxon>Craniata</taxon>
        <taxon>Vertebrata</taxon>
        <taxon>Euteleostomi</taxon>
        <taxon>Actinopterygii</taxon>
        <taxon>Neopterygii</taxon>
        <taxon>Teleostei</taxon>
        <taxon>Neoteleostei</taxon>
        <taxon>Acanthomorphata</taxon>
        <taxon>Ovalentaria</taxon>
        <taxon>Atherinomorphae</taxon>
        <taxon>Cyprinodontiformes</taxon>
        <taxon>Poeciliidae</taxon>
        <taxon>Poeciliinae</taxon>
        <taxon>Gambusia</taxon>
    </lineage>
</organism>
<evidence type="ECO:0000256" key="8">
    <source>
        <dbReference type="ARBA" id="ARBA00023157"/>
    </source>
</evidence>
<comment type="catalytic activity">
    <reaction evidence="9 10">
        <text>L-arginyl-[protein] + NAD(+) = N(omega)-(ADP-D-ribosyl)-L-arginyl-[protein] + nicotinamide + H(+)</text>
        <dbReference type="Rhea" id="RHEA:19149"/>
        <dbReference type="Rhea" id="RHEA-COMP:10532"/>
        <dbReference type="Rhea" id="RHEA-COMP:15087"/>
        <dbReference type="ChEBI" id="CHEBI:15378"/>
        <dbReference type="ChEBI" id="CHEBI:17154"/>
        <dbReference type="ChEBI" id="CHEBI:29965"/>
        <dbReference type="ChEBI" id="CHEBI:57540"/>
        <dbReference type="ChEBI" id="CHEBI:142554"/>
        <dbReference type="EC" id="2.4.2.31"/>
    </reaction>
</comment>
<dbReference type="AlphaFoldDB" id="A0A315UUH8"/>
<comment type="similarity">
    <text evidence="1 10">Belongs to the Arg-specific ADP-ribosyltransferase family.</text>
</comment>
<dbReference type="STRING" id="33528.ENSGAFP00000024371"/>
<reference evidence="12 13" key="1">
    <citation type="journal article" date="2018" name="G3 (Bethesda)">
        <title>A High-Quality Reference Genome for the Invasive Mosquitofish Gambusia affinis Using a Chicago Library.</title>
        <authorList>
            <person name="Hoffberg S.L."/>
            <person name="Troendle N.J."/>
            <person name="Glenn T.C."/>
            <person name="Mahmud O."/>
            <person name="Louha S."/>
            <person name="Chalopin D."/>
            <person name="Bennetzen J.L."/>
            <person name="Mauricio R."/>
        </authorList>
    </citation>
    <scope>NUCLEOTIDE SEQUENCE [LARGE SCALE GENOMIC DNA]</scope>
    <source>
        <strain evidence="12">NE01/NJP1002.9</strain>
        <tissue evidence="12">Muscle</tissue>
    </source>
</reference>
<dbReference type="EMBL" id="NHOQ01002739">
    <property type="protein sequence ID" value="PWA14960.1"/>
    <property type="molecule type" value="Genomic_DNA"/>
</dbReference>
<proteinExistence type="inferred from homology"/>
<keyword evidence="8" id="KW-1015">Disulfide bond</keyword>
<dbReference type="Gene3D" id="3.90.176.10">
    <property type="entry name" value="Toxin ADP-ribosyltransferase, Chain A, domain 1"/>
    <property type="match status" value="1"/>
</dbReference>
<dbReference type="InterPro" id="IPR000768">
    <property type="entry name" value="ART"/>
</dbReference>
<sequence>MEALVVVGNGEIKYQSPSSHIYMTAVMKTNMLVFVSLYLLFGWTLPLCACKISGTFITQDDQSIPLDMVDNSVDDMYSTCATKMEAKVKGTYFKKEMREDFKNMWSRAEKCAKKKIKERERGDEALTKDHLQAICAYTAGGRENAYKTFNKAVRTNRAQYGSTFPFHSLHFWLTRAIQILKTSDSKCHTTFRRTESKFTGVVSKVMRFGTFTSSSNSSALTRFGKTTCFKIRTCHGAYLKKYPKLGDSEQEVLIPPYETFKIISKDKPMKQLSDCKTVYILNSTGVQSNLDCQDRNAPQTCDVNRNFPRMRISVDCKLLESGFRVCGGR</sequence>
<dbReference type="FunFam" id="3.90.176.10:FF:000001">
    <property type="entry name" value="NAD(P)(+)--arginine ADP-ribosyltransferase"/>
    <property type="match status" value="1"/>
</dbReference>
<evidence type="ECO:0000256" key="6">
    <source>
        <dbReference type="ARBA" id="ARBA00022857"/>
    </source>
</evidence>
<keyword evidence="5" id="KW-0732">Signal</keyword>
<dbReference type="Pfam" id="PF01129">
    <property type="entry name" value="ART"/>
    <property type="match status" value="1"/>
</dbReference>
<evidence type="ECO:0000256" key="5">
    <source>
        <dbReference type="ARBA" id="ARBA00022729"/>
    </source>
</evidence>
<keyword evidence="6 10" id="KW-0521">NADP</keyword>
<dbReference type="PRINTS" id="PR00970">
    <property type="entry name" value="RIBTRNSFRASE"/>
</dbReference>
<keyword evidence="2 10" id="KW-0328">Glycosyltransferase</keyword>
<protein>
    <recommendedName>
        <fullName evidence="10">NAD(P)(+)--arginine ADP-ribosyltransferase</fullName>
        <ecNumber evidence="10">2.4.2.31</ecNumber>
    </recommendedName>
    <alternativeName>
        <fullName evidence="10">Mono(ADP-ribosyl)transferase</fullName>
    </alternativeName>
</protein>
<accession>A0A315UUH8</accession>
<dbReference type="GO" id="GO:0016779">
    <property type="term" value="F:nucleotidyltransferase activity"/>
    <property type="evidence" value="ECO:0007669"/>
    <property type="project" value="UniProtKB-KW"/>
</dbReference>
<dbReference type="InterPro" id="IPR050999">
    <property type="entry name" value="ADP-ribosyltransferase_ARG"/>
</dbReference>
<keyword evidence="7 10" id="KW-0520">NAD</keyword>
<dbReference type="GO" id="GO:0003950">
    <property type="term" value="F:NAD+ poly-ADP-ribosyltransferase activity"/>
    <property type="evidence" value="ECO:0007669"/>
    <property type="project" value="TreeGrafter"/>
</dbReference>
<evidence type="ECO:0000313" key="12">
    <source>
        <dbReference type="EMBL" id="PWA14960.1"/>
    </source>
</evidence>
<dbReference type="PANTHER" id="PTHR10339:SF29">
    <property type="entry name" value="NAD(P)(+)--ARGININE ADP-RIBOSYLTRANSFERASE"/>
    <property type="match status" value="1"/>
</dbReference>
<evidence type="ECO:0000256" key="2">
    <source>
        <dbReference type="ARBA" id="ARBA00022676"/>
    </source>
</evidence>